<dbReference type="eggNOG" id="COG3631">
    <property type="taxonomic scope" value="Bacteria"/>
</dbReference>
<organism evidence="2 3">
    <name type="scientific">Caenibius tardaugens NBRC 16725</name>
    <dbReference type="NCBI Taxonomy" id="1219035"/>
    <lineage>
        <taxon>Bacteria</taxon>
        <taxon>Pseudomonadati</taxon>
        <taxon>Pseudomonadota</taxon>
        <taxon>Alphaproteobacteria</taxon>
        <taxon>Sphingomonadales</taxon>
        <taxon>Erythrobacteraceae</taxon>
        <taxon>Caenibius</taxon>
    </lineage>
</organism>
<dbReference type="Gene3D" id="3.10.450.50">
    <property type="match status" value="1"/>
</dbReference>
<dbReference type="OrthoDB" id="7510033at2"/>
<evidence type="ECO:0000313" key="2">
    <source>
        <dbReference type="EMBL" id="GAD50002.1"/>
    </source>
</evidence>
<dbReference type="KEGG" id="ntd:EGO55_06760"/>
<protein>
    <recommendedName>
        <fullName evidence="1">SnoaL-like domain-containing protein</fullName>
    </recommendedName>
</protein>
<comment type="caution">
    <text evidence="2">The sequence shown here is derived from an EMBL/GenBank/DDBJ whole genome shotgun (WGS) entry which is preliminary data.</text>
</comment>
<dbReference type="AlphaFoldDB" id="U2YN86"/>
<dbReference type="SUPFAM" id="SSF54427">
    <property type="entry name" value="NTF2-like"/>
    <property type="match status" value="1"/>
</dbReference>
<proteinExistence type="predicted"/>
<dbReference type="InterPro" id="IPR037401">
    <property type="entry name" value="SnoaL-like"/>
</dbReference>
<name>U2YN86_9SPHN</name>
<dbReference type="RefSeq" id="WP_021690820.1">
    <property type="nucleotide sequence ID" value="NZ_BASZ01000007.1"/>
</dbReference>
<reference evidence="2 3" key="1">
    <citation type="submission" date="2013-09" db="EMBL/GenBank/DDBJ databases">
        <title>Whole genome shotgun sequence of Novosphingobium tardaugens NBRC 16725.</title>
        <authorList>
            <person name="Isaki S."/>
            <person name="Hosoyama A."/>
            <person name="Tsuchikane K."/>
            <person name="Katsumata H."/>
            <person name="Ando Y."/>
            <person name="Yamazaki S."/>
            <person name="Fujita N."/>
        </authorList>
    </citation>
    <scope>NUCLEOTIDE SEQUENCE [LARGE SCALE GENOMIC DNA]</scope>
    <source>
        <strain evidence="2 3">NBRC 16725</strain>
    </source>
</reference>
<evidence type="ECO:0000313" key="3">
    <source>
        <dbReference type="Proteomes" id="UP000016568"/>
    </source>
</evidence>
<accession>U2YN86</accession>
<feature type="domain" description="SnoaL-like" evidence="1">
    <location>
        <begin position="7"/>
        <end position="136"/>
    </location>
</feature>
<dbReference type="EMBL" id="BASZ01000007">
    <property type="protein sequence ID" value="GAD50002.1"/>
    <property type="molecule type" value="Genomic_DNA"/>
</dbReference>
<keyword evidence="3" id="KW-1185">Reference proteome</keyword>
<dbReference type="InterPro" id="IPR032710">
    <property type="entry name" value="NTF2-like_dom_sf"/>
</dbReference>
<gene>
    <name evidence="2" type="ORF">NT2_07_00020</name>
</gene>
<dbReference type="Proteomes" id="UP000016568">
    <property type="component" value="Unassembled WGS sequence"/>
</dbReference>
<sequence>MAFTGPLEDRVAIRELMDTHAHGVMAKDPAIWGSIWAEDAYWALPEYPDLGGYTGKEAILAGWIESLKHYGLDNGTRPMVYFMQPGEIAVDGNAATAVAYTIEIYDDPFTGKRVHATGRYDDELKKIDGRWLFTRREYRTVFAD</sequence>
<dbReference type="Pfam" id="PF13577">
    <property type="entry name" value="SnoaL_4"/>
    <property type="match status" value="1"/>
</dbReference>
<evidence type="ECO:0000259" key="1">
    <source>
        <dbReference type="Pfam" id="PF13577"/>
    </source>
</evidence>